<organism evidence="1">
    <name type="scientific">Hexamita inflata</name>
    <dbReference type="NCBI Taxonomy" id="28002"/>
    <lineage>
        <taxon>Eukaryota</taxon>
        <taxon>Metamonada</taxon>
        <taxon>Diplomonadida</taxon>
        <taxon>Hexamitidae</taxon>
        <taxon>Hexamitinae</taxon>
        <taxon>Hexamita</taxon>
    </lineage>
</organism>
<dbReference type="EMBL" id="CATOUU010001185">
    <property type="protein sequence ID" value="CAI9978447.1"/>
    <property type="molecule type" value="Genomic_DNA"/>
</dbReference>
<protein>
    <submittedName>
        <fullName evidence="2">Hypothetical_protein</fullName>
    </submittedName>
</protein>
<evidence type="ECO:0000313" key="1">
    <source>
        <dbReference type="EMBL" id="CAI9978447.1"/>
    </source>
</evidence>
<sequence length="112" mass="13452">MNRIQLKTELSKIWYQIIKNKNCIQRWRQCRFLEHLSDYQQVEGLVDDEIVRVLYQIADITDEDDCRQRIKHIIQPFCLNPSQDLLKIAADVCKPKKQQIIDNRNEIVIVQE</sequence>
<dbReference type="AlphaFoldDB" id="A0AA86V6S0"/>
<comment type="caution">
    <text evidence="1">The sequence shown here is derived from an EMBL/GenBank/DDBJ whole genome shotgun (WGS) entry which is preliminary data.</text>
</comment>
<gene>
    <name evidence="2" type="ORF">HINF_LOCUS17848</name>
    <name evidence="1" type="ORF">HINF_LOCUS66092</name>
</gene>
<dbReference type="Proteomes" id="UP001642409">
    <property type="component" value="Unassembled WGS sequence"/>
</dbReference>
<dbReference type="EMBL" id="CAXDID020000045">
    <property type="protein sequence ID" value="CAL6002290.1"/>
    <property type="molecule type" value="Genomic_DNA"/>
</dbReference>
<proteinExistence type="predicted"/>
<accession>A0AA86V6S0</accession>
<evidence type="ECO:0000313" key="3">
    <source>
        <dbReference type="Proteomes" id="UP001642409"/>
    </source>
</evidence>
<reference evidence="2 3" key="2">
    <citation type="submission" date="2024-07" db="EMBL/GenBank/DDBJ databases">
        <authorList>
            <person name="Akdeniz Z."/>
        </authorList>
    </citation>
    <scope>NUCLEOTIDE SEQUENCE [LARGE SCALE GENOMIC DNA]</scope>
</reference>
<reference evidence="1" key="1">
    <citation type="submission" date="2023-06" db="EMBL/GenBank/DDBJ databases">
        <authorList>
            <person name="Kurt Z."/>
        </authorList>
    </citation>
    <scope>NUCLEOTIDE SEQUENCE</scope>
</reference>
<evidence type="ECO:0000313" key="2">
    <source>
        <dbReference type="EMBL" id="CAL6002290.1"/>
    </source>
</evidence>
<keyword evidence="3" id="KW-1185">Reference proteome</keyword>
<name>A0AA86V6S0_9EUKA</name>